<dbReference type="GO" id="GO:0016020">
    <property type="term" value="C:membrane"/>
    <property type="evidence" value="ECO:0007669"/>
    <property type="project" value="UniProtKB-SubCell"/>
</dbReference>
<reference evidence="7 8" key="1">
    <citation type="submission" date="2016-11" db="EMBL/GenBank/DDBJ databases">
        <authorList>
            <person name="Jaros S."/>
            <person name="Januszkiewicz K."/>
            <person name="Wedrychowicz H."/>
        </authorList>
    </citation>
    <scope>NUCLEOTIDE SEQUENCE [LARGE SCALE GENOMIC DNA]</scope>
    <source>
        <strain evidence="7 8">DSM 15930</strain>
    </source>
</reference>
<proteinExistence type="inferred from homology"/>
<dbReference type="AlphaFoldDB" id="A0A1M7LEY3"/>
<organism evidence="7 8">
    <name type="scientific">Anaerosporobacter mobilis DSM 15930</name>
    <dbReference type="NCBI Taxonomy" id="1120996"/>
    <lineage>
        <taxon>Bacteria</taxon>
        <taxon>Bacillati</taxon>
        <taxon>Bacillota</taxon>
        <taxon>Clostridia</taxon>
        <taxon>Lachnospirales</taxon>
        <taxon>Lachnospiraceae</taxon>
        <taxon>Anaerosporobacter</taxon>
    </lineage>
</organism>
<dbReference type="RefSeq" id="WP_073289427.1">
    <property type="nucleotide sequence ID" value="NZ_FRCP01000016.1"/>
</dbReference>
<dbReference type="GO" id="GO:0033013">
    <property type="term" value="P:tetrapyrrole metabolic process"/>
    <property type="evidence" value="ECO:0007669"/>
    <property type="project" value="UniProtKB-ARBA"/>
</dbReference>
<feature type="transmembrane region" description="Helical" evidence="6">
    <location>
        <begin position="106"/>
        <end position="125"/>
    </location>
</feature>
<comment type="subcellular location">
    <subcellularLocation>
        <location evidence="1">Membrane</location>
        <topology evidence="1">Multi-pass membrane protein</topology>
    </subcellularLocation>
</comment>
<dbReference type="PANTHER" id="PTHR10057:SF0">
    <property type="entry name" value="TRANSLOCATOR PROTEIN"/>
    <property type="match status" value="1"/>
</dbReference>
<evidence type="ECO:0000256" key="6">
    <source>
        <dbReference type="SAM" id="Phobius"/>
    </source>
</evidence>
<keyword evidence="8" id="KW-1185">Reference proteome</keyword>
<keyword evidence="4 6" id="KW-1133">Transmembrane helix</keyword>
<dbReference type="PIRSF" id="PIRSF005859">
    <property type="entry name" value="PBR"/>
    <property type="match status" value="1"/>
</dbReference>
<dbReference type="Gene3D" id="1.20.1260.100">
    <property type="entry name" value="TspO/MBR protein"/>
    <property type="match status" value="1"/>
</dbReference>
<sequence>MNFKCRLFIISLLIPLLIGGISGFITRNSMETFALLNKPPLSPPGWLFPIVWTTLYILMGVASYIVLVSNAPIESKSIALKVYLFQLVINFFWSLIFFNLEQYLLAFFWLLFLWVLIIITIILFYNISKTAAYLLIPYLLWVTFAGYLNLSIYLLN</sequence>
<feature type="transmembrane region" description="Helical" evidence="6">
    <location>
        <begin position="80"/>
        <end position="100"/>
    </location>
</feature>
<dbReference type="Proteomes" id="UP000184038">
    <property type="component" value="Unassembled WGS sequence"/>
</dbReference>
<evidence type="ECO:0000256" key="1">
    <source>
        <dbReference type="ARBA" id="ARBA00004141"/>
    </source>
</evidence>
<evidence type="ECO:0000313" key="7">
    <source>
        <dbReference type="EMBL" id="SHM76630.1"/>
    </source>
</evidence>
<feature type="transmembrane region" description="Helical" evidence="6">
    <location>
        <begin position="132"/>
        <end position="155"/>
    </location>
</feature>
<keyword evidence="5 6" id="KW-0472">Membrane</keyword>
<dbReference type="Pfam" id="PF03073">
    <property type="entry name" value="TspO_MBR"/>
    <property type="match status" value="1"/>
</dbReference>
<name>A0A1M7LEY3_9FIRM</name>
<protein>
    <submittedName>
        <fullName evidence="7">TspO and MBR related proteins</fullName>
    </submittedName>
</protein>
<evidence type="ECO:0000313" key="8">
    <source>
        <dbReference type="Proteomes" id="UP000184038"/>
    </source>
</evidence>
<dbReference type="OrthoDB" id="9795496at2"/>
<evidence type="ECO:0000256" key="5">
    <source>
        <dbReference type="ARBA" id="ARBA00023136"/>
    </source>
</evidence>
<dbReference type="PANTHER" id="PTHR10057">
    <property type="entry name" value="PERIPHERAL-TYPE BENZODIAZEPINE RECEPTOR"/>
    <property type="match status" value="1"/>
</dbReference>
<evidence type="ECO:0000256" key="4">
    <source>
        <dbReference type="ARBA" id="ARBA00022989"/>
    </source>
</evidence>
<dbReference type="CDD" id="cd15904">
    <property type="entry name" value="TSPO_MBR"/>
    <property type="match status" value="1"/>
</dbReference>
<evidence type="ECO:0000256" key="2">
    <source>
        <dbReference type="ARBA" id="ARBA00007524"/>
    </source>
</evidence>
<dbReference type="EMBL" id="FRCP01000016">
    <property type="protein sequence ID" value="SHM76630.1"/>
    <property type="molecule type" value="Genomic_DNA"/>
</dbReference>
<comment type="similarity">
    <text evidence="2">Belongs to the TspO/BZRP family.</text>
</comment>
<evidence type="ECO:0000256" key="3">
    <source>
        <dbReference type="ARBA" id="ARBA00022692"/>
    </source>
</evidence>
<feature type="transmembrane region" description="Helical" evidence="6">
    <location>
        <begin position="47"/>
        <end position="68"/>
    </location>
</feature>
<gene>
    <name evidence="7" type="ORF">SAMN02746066_03224</name>
</gene>
<dbReference type="InterPro" id="IPR004307">
    <property type="entry name" value="TspO_MBR"/>
</dbReference>
<keyword evidence="3 6" id="KW-0812">Transmembrane</keyword>
<dbReference type="InterPro" id="IPR038330">
    <property type="entry name" value="TspO/MBR-related_sf"/>
</dbReference>
<accession>A0A1M7LEY3</accession>
<dbReference type="FunFam" id="1.20.1260.100:FF:000001">
    <property type="entry name" value="translocator protein 2"/>
    <property type="match status" value="1"/>
</dbReference>